<protein>
    <recommendedName>
        <fullName evidence="2">Reverse transcriptase domain-containing protein</fullName>
    </recommendedName>
</protein>
<dbReference type="AlphaFoldDB" id="A0A1X7U577"/>
<dbReference type="OrthoDB" id="6019648at2759"/>
<dbReference type="PANTHER" id="PTHR33050:SF8">
    <property type="entry name" value="REVERSE TRANSCRIPTASE DOMAIN-CONTAINING PROTEIN"/>
    <property type="match status" value="1"/>
</dbReference>
<accession>A0A1X7U577</accession>
<dbReference type="InterPro" id="IPR043128">
    <property type="entry name" value="Rev_trsase/Diguanyl_cyclase"/>
</dbReference>
<dbReference type="InParanoid" id="A0A1X7U577"/>
<dbReference type="EnsemblMetazoa" id="Aqu2.1.23072_001">
    <property type="protein sequence ID" value="Aqu2.1.23072_001"/>
    <property type="gene ID" value="Aqu2.1.23072"/>
</dbReference>
<dbReference type="eggNOG" id="KOG0017">
    <property type="taxonomic scope" value="Eukaryota"/>
</dbReference>
<organism evidence="1">
    <name type="scientific">Amphimedon queenslandica</name>
    <name type="common">Sponge</name>
    <dbReference type="NCBI Taxonomy" id="400682"/>
    <lineage>
        <taxon>Eukaryota</taxon>
        <taxon>Metazoa</taxon>
        <taxon>Porifera</taxon>
        <taxon>Demospongiae</taxon>
        <taxon>Heteroscleromorpha</taxon>
        <taxon>Haplosclerida</taxon>
        <taxon>Niphatidae</taxon>
        <taxon>Amphimedon</taxon>
    </lineage>
</organism>
<dbReference type="Gene3D" id="3.30.70.270">
    <property type="match status" value="1"/>
</dbReference>
<dbReference type="InterPro" id="IPR052055">
    <property type="entry name" value="Hepadnavirus_pol/RT"/>
</dbReference>
<reference evidence="1" key="1">
    <citation type="submission" date="2017-05" db="UniProtKB">
        <authorList>
            <consortium name="EnsemblMetazoa"/>
        </authorList>
    </citation>
    <scope>IDENTIFICATION</scope>
</reference>
<evidence type="ECO:0008006" key="2">
    <source>
        <dbReference type="Google" id="ProtNLM"/>
    </source>
</evidence>
<dbReference type="InterPro" id="IPR043502">
    <property type="entry name" value="DNA/RNA_pol_sf"/>
</dbReference>
<name>A0A1X7U577_AMPQE</name>
<sequence>MLAYARLLIKESLKHPGNAWMECDRIFRQQAAIDASKPWIIIHSDIQAATILGRGPVHPGTFCTYCFEADHKTEHCALPFFVRPPLPRPNMYSAVSEIVKMGRGTGFIKIELKDVYWIVPVHPHDMYLLAITWQNVTYLDRALPFGLRSAPKIFSAVAYMIAWALHCCGLPQQINYLHDLLLFVHPSDQNGAEMLVNALQILDVLGVPVATVTTHKVKGPSTSLTFLGIVLDTMSFQLIPADELRCVKGMMAMWLSRNSGTRKELERFLGHLVHAATLIQLGRTFLRELFKLLHKVNKPQHFIQLTTTETADLYWWDCFLQRWNGHSFFLVPVPTVHVYSDASTTFGCGAFAQGRGGSPYPGFMAQTFLGLLHWS</sequence>
<evidence type="ECO:0000313" key="1">
    <source>
        <dbReference type="EnsemblMetazoa" id="Aqu2.1.23072_001"/>
    </source>
</evidence>
<dbReference type="Gene3D" id="3.10.10.10">
    <property type="entry name" value="HIV Type 1 Reverse Transcriptase, subunit A, domain 1"/>
    <property type="match status" value="1"/>
</dbReference>
<dbReference type="SUPFAM" id="SSF56672">
    <property type="entry name" value="DNA/RNA polymerases"/>
    <property type="match status" value="1"/>
</dbReference>
<dbReference type="PANTHER" id="PTHR33050">
    <property type="entry name" value="REVERSE TRANSCRIPTASE DOMAIN-CONTAINING PROTEIN"/>
    <property type="match status" value="1"/>
</dbReference>
<proteinExistence type="predicted"/>